<dbReference type="Pfam" id="PF13545">
    <property type="entry name" value="HTH_Crp_2"/>
    <property type="match status" value="1"/>
</dbReference>
<dbReference type="PRINTS" id="PR00034">
    <property type="entry name" value="HTHCRP"/>
</dbReference>
<feature type="domain" description="Cyclic nucleotide-binding" evidence="4">
    <location>
        <begin position="15"/>
        <end position="117"/>
    </location>
</feature>
<gene>
    <name evidence="6" type="ordered locus">Dfer_0691</name>
</gene>
<dbReference type="SUPFAM" id="SSF51206">
    <property type="entry name" value="cAMP-binding domain-like"/>
    <property type="match status" value="1"/>
</dbReference>
<dbReference type="CDD" id="cd00038">
    <property type="entry name" value="CAP_ED"/>
    <property type="match status" value="1"/>
</dbReference>
<dbReference type="EMBL" id="CP001619">
    <property type="protein sequence ID" value="ACT91953.1"/>
    <property type="molecule type" value="Genomic_DNA"/>
</dbReference>
<organism evidence="6 7">
    <name type="scientific">Dyadobacter fermentans (strain ATCC 700827 / DSM 18053 / CIP 107007 / KCTC 52180 / NS114)</name>
    <dbReference type="NCBI Taxonomy" id="471854"/>
    <lineage>
        <taxon>Bacteria</taxon>
        <taxon>Pseudomonadati</taxon>
        <taxon>Bacteroidota</taxon>
        <taxon>Cytophagia</taxon>
        <taxon>Cytophagales</taxon>
        <taxon>Spirosomataceae</taxon>
        <taxon>Dyadobacter</taxon>
    </lineage>
</organism>
<dbReference type="InterPro" id="IPR036390">
    <property type="entry name" value="WH_DNA-bd_sf"/>
</dbReference>
<keyword evidence="7" id="KW-1185">Reference proteome</keyword>
<name>C6W196_DYAFD</name>
<evidence type="ECO:0000259" key="5">
    <source>
        <dbReference type="PROSITE" id="PS51063"/>
    </source>
</evidence>
<evidence type="ECO:0000256" key="2">
    <source>
        <dbReference type="ARBA" id="ARBA00023125"/>
    </source>
</evidence>
<dbReference type="PANTHER" id="PTHR24567">
    <property type="entry name" value="CRP FAMILY TRANSCRIPTIONAL REGULATORY PROTEIN"/>
    <property type="match status" value="1"/>
</dbReference>
<dbReference type="Proteomes" id="UP000002011">
    <property type="component" value="Chromosome"/>
</dbReference>
<dbReference type="PANTHER" id="PTHR24567:SF28">
    <property type="entry name" value="LISTERIOLYSIN REGULATORY PROTEIN"/>
    <property type="match status" value="1"/>
</dbReference>
<proteinExistence type="predicted"/>
<evidence type="ECO:0000259" key="4">
    <source>
        <dbReference type="PROSITE" id="PS50042"/>
    </source>
</evidence>
<dbReference type="GO" id="GO:0005829">
    <property type="term" value="C:cytosol"/>
    <property type="evidence" value="ECO:0007669"/>
    <property type="project" value="TreeGrafter"/>
</dbReference>
<dbReference type="InterPro" id="IPR050397">
    <property type="entry name" value="Env_Response_Regulators"/>
</dbReference>
<dbReference type="OrthoDB" id="667966at2"/>
<dbReference type="Gene3D" id="2.60.120.10">
    <property type="entry name" value="Jelly Rolls"/>
    <property type="match status" value="1"/>
</dbReference>
<dbReference type="KEGG" id="dfe:Dfer_0691"/>
<keyword evidence="1" id="KW-0805">Transcription regulation</keyword>
<protein>
    <submittedName>
        <fullName evidence="6">Transcriptional regulator, Crp/Fnr family</fullName>
    </submittedName>
</protein>
<dbReference type="InterPro" id="IPR014710">
    <property type="entry name" value="RmlC-like_jellyroll"/>
</dbReference>
<dbReference type="GO" id="GO:0003700">
    <property type="term" value="F:DNA-binding transcription factor activity"/>
    <property type="evidence" value="ECO:0007669"/>
    <property type="project" value="TreeGrafter"/>
</dbReference>
<sequence length="214" mass="23789">MMIHIDLLIRHGAIYKKASAGEVIFLEGETGLYYHQLVDGKVAWSNFNDDGREILQELVSAGECFGELPLFDQQGYACTAVAVTDCLILRLGSAAFSSMLGEHPEISLAFNKLLAQRMRFKLFLLREMAGHSPERMVERLYQYLHEHSNKVCGVCNKLLLTRQQIANLTGMRVETVIRATKALENQGRVNIVKGKVFLPSPSENGCCGPNKTGS</sequence>
<dbReference type="HOGENOM" id="CLU_075053_4_3_10"/>
<dbReference type="AlphaFoldDB" id="C6W196"/>
<dbReference type="RefSeq" id="WP_015810210.1">
    <property type="nucleotide sequence ID" value="NC_013037.1"/>
</dbReference>
<dbReference type="InterPro" id="IPR012318">
    <property type="entry name" value="HTH_CRP"/>
</dbReference>
<feature type="domain" description="HTH crp-type" evidence="5">
    <location>
        <begin position="134"/>
        <end position="202"/>
    </location>
</feature>
<dbReference type="GO" id="GO:0003677">
    <property type="term" value="F:DNA binding"/>
    <property type="evidence" value="ECO:0007669"/>
    <property type="project" value="UniProtKB-KW"/>
</dbReference>
<dbReference type="SMART" id="SM00419">
    <property type="entry name" value="HTH_CRP"/>
    <property type="match status" value="1"/>
</dbReference>
<keyword evidence="2" id="KW-0238">DNA-binding</keyword>
<evidence type="ECO:0000256" key="1">
    <source>
        <dbReference type="ARBA" id="ARBA00023015"/>
    </source>
</evidence>
<dbReference type="SMART" id="SM00100">
    <property type="entry name" value="cNMP"/>
    <property type="match status" value="1"/>
</dbReference>
<dbReference type="SUPFAM" id="SSF46785">
    <property type="entry name" value="Winged helix' DNA-binding domain"/>
    <property type="match status" value="1"/>
</dbReference>
<dbReference type="PROSITE" id="PS51063">
    <property type="entry name" value="HTH_CRP_2"/>
    <property type="match status" value="1"/>
</dbReference>
<dbReference type="PROSITE" id="PS50042">
    <property type="entry name" value="CNMP_BINDING_3"/>
    <property type="match status" value="1"/>
</dbReference>
<evidence type="ECO:0000313" key="6">
    <source>
        <dbReference type="EMBL" id="ACT91953.1"/>
    </source>
</evidence>
<evidence type="ECO:0000313" key="7">
    <source>
        <dbReference type="Proteomes" id="UP000002011"/>
    </source>
</evidence>
<keyword evidence="3" id="KW-0804">Transcription</keyword>
<dbReference type="STRING" id="471854.Dfer_0691"/>
<accession>C6W196</accession>
<dbReference type="Pfam" id="PF00027">
    <property type="entry name" value="cNMP_binding"/>
    <property type="match status" value="1"/>
</dbReference>
<reference evidence="6 7" key="1">
    <citation type="journal article" date="2009" name="Stand. Genomic Sci.">
        <title>Complete genome sequence of Dyadobacter fermentans type strain (NS114).</title>
        <authorList>
            <person name="Lang E."/>
            <person name="Lapidus A."/>
            <person name="Chertkov O."/>
            <person name="Brettin T."/>
            <person name="Detter J.C."/>
            <person name="Han C."/>
            <person name="Copeland A."/>
            <person name="Glavina Del Rio T."/>
            <person name="Nolan M."/>
            <person name="Chen F."/>
            <person name="Lucas S."/>
            <person name="Tice H."/>
            <person name="Cheng J.F."/>
            <person name="Land M."/>
            <person name="Hauser L."/>
            <person name="Chang Y.J."/>
            <person name="Jeffries C.D."/>
            <person name="Kopitz M."/>
            <person name="Bruce D."/>
            <person name="Goodwin L."/>
            <person name="Pitluck S."/>
            <person name="Ovchinnikova G."/>
            <person name="Pati A."/>
            <person name="Ivanova N."/>
            <person name="Mavrommatis K."/>
            <person name="Chen A."/>
            <person name="Palaniappan K."/>
            <person name="Chain P."/>
            <person name="Bristow J."/>
            <person name="Eisen J.A."/>
            <person name="Markowitz V."/>
            <person name="Hugenholtz P."/>
            <person name="Goker M."/>
            <person name="Rohde M."/>
            <person name="Kyrpides N.C."/>
            <person name="Klenk H.P."/>
        </authorList>
    </citation>
    <scope>NUCLEOTIDE SEQUENCE [LARGE SCALE GENOMIC DNA]</scope>
    <source>
        <strain evidence="7">ATCC 700827 / DSM 18053 / CIP 107007 / KCTC 52180 / NS114</strain>
    </source>
</reference>
<evidence type="ECO:0000256" key="3">
    <source>
        <dbReference type="ARBA" id="ARBA00023163"/>
    </source>
</evidence>
<dbReference type="InterPro" id="IPR018490">
    <property type="entry name" value="cNMP-bd_dom_sf"/>
</dbReference>
<dbReference type="InterPro" id="IPR000595">
    <property type="entry name" value="cNMP-bd_dom"/>
</dbReference>
<dbReference type="eggNOG" id="COG0664">
    <property type="taxonomic scope" value="Bacteria"/>
</dbReference>